<organism evidence="1 2">
    <name type="scientific">Pluteus cervinus</name>
    <dbReference type="NCBI Taxonomy" id="181527"/>
    <lineage>
        <taxon>Eukaryota</taxon>
        <taxon>Fungi</taxon>
        <taxon>Dikarya</taxon>
        <taxon>Basidiomycota</taxon>
        <taxon>Agaricomycotina</taxon>
        <taxon>Agaricomycetes</taxon>
        <taxon>Agaricomycetidae</taxon>
        <taxon>Agaricales</taxon>
        <taxon>Pluteineae</taxon>
        <taxon>Pluteaceae</taxon>
        <taxon>Pluteus</taxon>
    </lineage>
</organism>
<name>A0ACD3AB23_9AGAR</name>
<dbReference type="EMBL" id="ML208542">
    <property type="protein sequence ID" value="TFK63068.1"/>
    <property type="molecule type" value="Genomic_DNA"/>
</dbReference>
<gene>
    <name evidence="1" type="ORF">BDN72DRAFT_339149</name>
</gene>
<accession>A0ACD3AB23</accession>
<evidence type="ECO:0000313" key="2">
    <source>
        <dbReference type="Proteomes" id="UP000308600"/>
    </source>
</evidence>
<reference evidence="1 2" key="1">
    <citation type="journal article" date="2019" name="Nat. Ecol. Evol.">
        <title>Megaphylogeny resolves global patterns of mushroom evolution.</title>
        <authorList>
            <person name="Varga T."/>
            <person name="Krizsan K."/>
            <person name="Foldi C."/>
            <person name="Dima B."/>
            <person name="Sanchez-Garcia M."/>
            <person name="Sanchez-Ramirez S."/>
            <person name="Szollosi G.J."/>
            <person name="Szarkandi J.G."/>
            <person name="Papp V."/>
            <person name="Albert L."/>
            <person name="Andreopoulos W."/>
            <person name="Angelini C."/>
            <person name="Antonin V."/>
            <person name="Barry K.W."/>
            <person name="Bougher N.L."/>
            <person name="Buchanan P."/>
            <person name="Buyck B."/>
            <person name="Bense V."/>
            <person name="Catcheside P."/>
            <person name="Chovatia M."/>
            <person name="Cooper J."/>
            <person name="Damon W."/>
            <person name="Desjardin D."/>
            <person name="Finy P."/>
            <person name="Geml J."/>
            <person name="Haridas S."/>
            <person name="Hughes K."/>
            <person name="Justo A."/>
            <person name="Karasinski D."/>
            <person name="Kautmanova I."/>
            <person name="Kiss B."/>
            <person name="Kocsube S."/>
            <person name="Kotiranta H."/>
            <person name="LaButti K.M."/>
            <person name="Lechner B.E."/>
            <person name="Liimatainen K."/>
            <person name="Lipzen A."/>
            <person name="Lukacs Z."/>
            <person name="Mihaltcheva S."/>
            <person name="Morgado L.N."/>
            <person name="Niskanen T."/>
            <person name="Noordeloos M.E."/>
            <person name="Ohm R.A."/>
            <person name="Ortiz-Santana B."/>
            <person name="Ovrebo C."/>
            <person name="Racz N."/>
            <person name="Riley R."/>
            <person name="Savchenko A."/>
            <person name="Shiryaev A."/>
            <person name="Soop K."/>
            <person name="Spirin V."/>
            <person name="Szebenyi C."/>
            <person name="Tomsovsky M."/>
            <person name="Tulloss R.E."/>
            <person name="Uehling J."/>
            <person name="Grigoriev I.V."/>
            <person name="Vagvolgyi C."/>
            <person name="Papp T."/>
            <person name="Martin F.M."/>
            <person name="Miettinen O."/>
            <person name="Hibbett D.S."/>
            <person name="Nagy L.G."/>
        </authorList>
    </citation>
    <scope>NUCLEOTIDE SEQUENCE [LARGE SCALE GENOMIC DNA]</scope>
    <source>
        <strain evidence="1 2">NL-1719</strain>
    </source>
</reference>
<evidence type="ECO:0000313" key="1">
    <source>
        <dbReference type="EMBL" id="TFK63068.1"/>
    </source>
</evidence>
<sequence>MILNASAPAACFDRESRLLWAVHQELILNFNSELTILLFIWTLIDSVLLVFLSSDSPISSSPQLLLDVVGSNPTPCISL</sequence>
<keyword evidence="2" id="KW-1185">Reference proteome</keyword>
<proteinExistence type="predicted"/>
<protein>
    <submittedName>
        <fullName evidence="1">Uncharacterized protein</fullName>
    </submittedName>
</protein>
<dbReference type="Proteomes" id="UP000308600">
    <property type="component" value="Unassembled WGS sequence"/>
</dbReference>